<proteinExistence type="predicted"/>
<dbReference type="Proteomes" id="UP000887116">
    <property type="component" value="Unassembled WGS sequence"/>
</dbReference>
<feature type="region of interest" description="Disordered" evidence="1">
    <location>
        <begin position="112"/>
        <end position="246"/>
    </location>
</feature>
<evidence type="ECO:0000313" key="3">
    <source>
        <dbReference type="Proteomes" id="UP000887116"/>
    </source>
</evidence>
<organism evidence="2 3">
    <name type="scientific">Trichonephila clavata</name>
    <name type="common">Joro spider</name>
    <name type="synonym">Nephila clavata</name>
    <dbReference type="NCBI Taxonomy" id="2740835"/>
    <lineage>
        <taxon>Eukaryota</taxon>
        <taxon>Metazoa</taxon>
        <taxon>Ecdysozoa</taxon>
        <taxon>Arthropoda</taxon>
        <taxon>Chelicerata</taxon>
        <taxon>Arachnida</taxon>
        <taxon>Araneae</taxon>
        <taxon>Araneomorphae</taxon>
        <taxon>Entelegynae</taxon>
        <taxon>Araneoidea</taxon>
        <taxon>Nephilidae</taxon>
        <taxon>Trichonephila</taxon>
    </lineage>
</organism>
<evidence type="ECO:0000313" key="2">
    <source>
        <dbReference type="EMBL" id="GFR26777.1"/>
    </source>
</evidence>
<dbReference type="AlphaFoldDB" id="A0A8X6HMQ7"/>
<protein>
    <submittedName>
        <fullName evidence="2">Uncharacterized protein</fullName>
    </submittedName>
</protein>
<feature type="compositionally biased region" description="Basic residues" evidence="1">
    <location>
        <begin position="193"/>
        <end position="212"/>
    </location>
</feature>
<feature type="compositionally biased region" description="Basic and acidic residues" evidence="1">
    <location>
        <begin position="123"/>
        <end position="139"/>
    </location>
</feature>
<dbReference type="EMBL" id="BMAO01018879">
    <property type="protein sequence ID" value="GFR26777.1"/>
    <property type="molecule type" value="Genomic_DNA"/>
</dbReference>
<evidence type="ECO:0000256" key="1">
    <source>
        <dbReference type="SAM" id="MobiDB-lite"/>
    </source>
</evidence>
<reference evidence="2" key="1">
    <citation type="submission" date="2020-07" db="EMBL/GenBank/DDBJ databases">
        <title>Multicomponent nature underlies the extraordinary mechanical properties of spider dragline silk.</title>
        <authorList>
            <person name="Kono N."/>
            <person name="Nakamura H."/>
            <person name="Mori M."/>
            <person name="Yoshida Y."/>
            <person name="Ohtoshi R."/>
            <person name="Malay A.D."/>
            <person name="Moran D.A.P."/>
            <person name="Tomita M."/>
            <person name="Numata K."/>
            <person name="Arakawa K."/>
        </authorList>
    </citation>
    <scope>NUCLEOTIDE SEQUENCE</scope>
</reference>
<gene>
    <name evidence="2" type="ORF">TNCT_154791</name>
</gene>
<keyword evidence="3" id="KW-1185">Reference proteome</keyword>
<feature type="compositionally biased region" description="Basic residues" evidence="1">
    <location>
        <begin position="167"/>
        <end position="177"/>
    </location>
</feature>
<accession>A0A8X6HMQ7</accession>
<comment type="caution">
    <text evidence="2">The sequence shown here is derived from an EMBL/GenBank/DDBJ whole genome shotgun (WGS) entry which is preliminary data.</text>
</comment>
<sequence>MRRRDGPVRSAKVTQLRFTFPIPTPRGGAGHNLIKALVPRRVGARLHVLALELPQLSKINQVSFHFVSSNGERNSPHAAGLTLRFTIHNFDVRKGTQSEAFASVDFERAVGHREDQAGSVAEQMRDSPEPPERPGEPSRETGCVPPKREIHGPGVPSTGPIRDGSPHRKQPPVRRARRNWDDGASRPTTWTRCRLRTRRRRRSASLRSRRQSPRREATPQSGTIRLNAVPRRSTSPRPSDGIHRDDTLFRQSPTVLFRQVPFLPSGPGAGPLPSTDRLLLGDPSNAFLLRTLTYDAAGQRENPSAASWEAPF</sequence>
<name>A0A8X6HMQ7_TRICU</name>